<dbReference type="NCBIfam" id="TIGR00121">
    <property type="entry name" value="birA_ligase"/>
    <property type="match status" value="1"/>
</dbReference>
<evidence type="ECO:0000256" key="2">
    <source>
        <dbReference type="ARBA" id="ARBA00023267"/>
    </source>
</evidence>
<dbReference type="GO" id="GO:0005737">
    <property type="term" value="C:cytoplasm"/>
    <property type="evidence" value="ECO:0007669"/>
    <property type="project" value="TreeGrafter"/>
</dbReference>
<dbReference type="Pfam" id="PF02237">
    <property type="entry name" value="BPL_C"/>
    <property type="match status" value="1"/>
</dbReference>
<dbReference type="Pfam" id="PF03099">
    <property type="entry name" value="BPL_LplA_LipB"/>
    <property type="match status" value="1"/>
</dbReference>
<evidence type="ECO:0000256" key="3">
    <source>
        <dbReference type="ARBA" id="ARBA00024227"/>
    </source>
</evidence>
<evidence type="ECO:0000313" key="6">
    <source>
        <dbReference type="EMBL" id="SBV94081.1"/>
    </source>
</evidence>
<evidence type="ECO:0000259" key="5">
    <source>
        <dbReference type="Pfam" id="PF03099"/>
    </source>
</evidence>
<accession>A0A212J3P8</accession>
<dbReference type="PANTHER" id="PTHR12835">
    <property type="entry name" value="BIOTIN PROTEIN LIGASE"/>
    <property type="match status" value="1"/>
</dbReference>
<evidence type="ECO:0000256" key="1">
    <source>
        <dbReference type="ARBA" id="ARBA00022598"/>
    </source>
</evidence>
<keyword evidence="2" id="KW-0092">Biotin</keyword>
<evidence type="ECO:0000259" key="4">
    <source>
        <dbReference type="Pfam" id="PF02237"/>
    </source>
</evidence>
<keyword evidence="1 6" id="KW-0436">Ligase</keyword>
<reference evidence="6" key="1">
    <citation type="submission" date="2016-04" db="EMBL/GenBank/DDBJ databases">
        <authorList>
            <person name="Evans L.H."/>
            <person name="Alamgir A."/>
            <person name="Owens N."/>
            <person name="Weber N.D."/>
            <person name="Virtaneva K."/>
            <person name="Barbian K."/>
            <person name="Babar A."/>
            <person name="Rosenke K."/>
        </authorList>
    </citation>
    <scope>NUCLEOTIDE SEQUENCE</scope>
    <source>
        <strain evidence="6">86</strain>
    </source>
</reference>
<dbReference type="Gene3D" id="3.30.930.10">
    <property type="entry name" value="Bira Bifunctional Protein, Domain 2"/>
    <property type="match status" value="1"/>
</dbReference>
<dbReference type="InterPro" id="IPR004408">
    <property type="entry name" value="Biotin_CoA_COase_ligase"/>
</dbReference>
<gene>
    <name evidence="6" type="ORF">KL86DPRO_10640</name>
</gene>
<dbReference type="PANTHER" id="PTHR12835:SF5">
    <property type="entry name" value="BIOTIN--PROTEIN LIGASE"/>
    <property type="match status" value="1"/>
</dbReference>
<dbReference type="Gene3D" id="2.30.30.100">
    <property type="match status" value="1"/>
</dbReference>
<dbReference type="InterPro" id="IPR003142">
    <property type="entry name" value="BPL_C"/>
</dbReference>
<protein>
    <recommendedName>
        <fullName evidence="3">biotin--[biotin carboxyl-carrier protein] ligase</fullName>
        <ecNumber evidence="3">6.3.4.15</ecNumber>
    </recommendedName>
</protein>
<dbReference type="SUPFAM" id="SSF55681">
    <property type="entry name" value="Class II aaRS and biotin synthetases"/>
    <property type="match status" value="1"/>
</dbReference>
<name>A0A212J3P8_9DELT</name>
<sequence>MPMKERFFPIPLEQKLTAADGSRLAAPLTPEDAASLEFVPERPCVAPVYVAGVCSSTFDVAWELCKTHDMPPWSAVLAASQTSGRGQLRREWVSPPGNLYVSFFLPPDMGRLENMAPLAVGYCIHCALRDMGITTRLKWPNDLLLCEGGKEGKFGGLLLEERKNRFLAGLGLNLRNAPEEAAMRQNRAVPAVSLSGFNGSAFTFWLELAERMRDAHAREIAGASRDLLRQRVERSLAWVGRPVYAEEPGLHGRLYGLDADGSLLLQTDAGLAAVNSGSISPA</sequence>
<dbReference type="EMBL" id="FLUQ01000001">
    <property type="protein sequence ID" value="SBV94081.1"/>
    <property type="molecule type" value="Genomic_DNA"/>
</dbReference>
<dbReference type="GO" id="GO:0004077">
    <property type="term" value="F:biotin--[biotin carboxyl-carrier protein] ligase activity"/>
    <property type="evidence" value="ECO:0007669"/>
    <property type="project" value="UniProtKB-EC"/>
</dbReference>
<proteinExistence type="predicted"/>
<dbReference type="InterPro" id="IPR004143">
    <property type="entry name" value="BPL_LPL_catalytic"/>
</dbReference>
<feature type="domain" description="BPL/LPL catalytic" evidence="5">
    <location>
        <begin position="53"/>
        <end position="168"/>
    </location>
</feature>
<dbReference type="AlphaFoldDB" id="A0A212J3P8"/>
<dbReference type="InterPro" id="IPR045864">
    <property type="entry name" value="aa-tRNA-synth_II/BPL/LPL"/>
</dbReference>
<organism evidence="6">
    <name type="scientific">uncultured delta proteobacterium</name>
    <dbReference type="NCBI Taxonomy" id="34034"/>
    <lineage>
        <taxon>Bacteria</taxon>
        <taxon>Deltaproteobacteria</taxon>
        <taxon>environmental samples</taxon>
    </lineage>
</organism>
<dbReference type="EC" id="6.3.4.15" evidence="3"/>
<feature type="domain" description="Biotin protein ligase C-terminal" evidence="4">
    <location>
        <begin position="250"/>
        <end position="280"/>
    </location>
</feature>